<dbReference type="PRINTS" id="PR00237">
    <property type="entry name" value="GPCRRHODOPSN"/>
</dbReference>
<dbReference type="PANTHER" id="PTHR46273:SF4">
    <property type="entry name" value="AT19640P"/>
    <property type="match status" value="1"/>
</dbReference>
<evidence type="ECO:0000313" key="9">
    <source>
        <dbReference type="WBParaSite" id="HNAJ_0000964701-mRNA-1"/>
    </source>
</evidence>
<reference evidence="9" key="1">
    <citation type="submission" date="2017-02" db="UniProtKB">
        <authorList>
            <consortium name="WormBaseParasite"/>
        </authorList>
    </citation>
    <scope>IDENTIFICATION</scope>
</reference>
<organism evidence="9">
    <name type="scientific">Rodentolepis nana</name>
    <name type="common">Dwarf tapeworm</name>
    <name type="synonym">Hymenolepis nana</name>
    <dbReference type="NCBI Taxonomy" id="102285"/>
    <lineage>
        <taxon>Eukaryota</taxon>
        <taxon>Metazoa</taxon>
        <taxon>Spiralia</taxon>
        <taxon>Lophotrochozoa</taxon>
        <taxon>Platyhelminthes</taxon>
        <taxon>Cestoda</taxon>
        <taxon>Eucestoda</taxon>
        <taxon>Cyclophyllidea</taxon>
        <taxon>Hymenolepididae</taxon>
        <taxon>Rodentolepis</taxon>
    </lineage>
</organism>
<dbReference type="InterPro" id="IPR053219">
    <property type="entry name" value="GPCR_Dmsr-1"/>
</dbReference>
<dbReference type="PROSITE" id="PS50262">
    <property type="entry name" value="G_PROTEIN_RECEP_F1_2"/>
    <property type="match status" value="1"/>
</dbReference>
<feature type="transmembrane region" description="Helical" evidence="5">
    <location>
        <begin position="209"/>
        <end position="234"/>
    </location>
</feature>
<keyword evidence="8" id="KW-1185">Reference proteome</keyword>
<evidence type="ECO:0000256" key="2">
    <source>
        <dbReference type="ARBA" id="ARBA00022692"/>
    </source>
</evidence>
<evidence type="ECO:0000256" key="1">
    <source>
        <dbReference type="ARBA" id="ARBA00004370"/>
    </source>
</evidence>
<evidence type="ECO:0000259" key="6">
    <source>
        <dbReference type="PROSITE" id="PS50262"/>
    </source>
</evidence>
<dbReference type="STRING" id="102285.A0A0R3TQ48"/>
<dbReference type="GO" id="GO:0008528">
    <property type="term" value="F:G protein-coupled peptide receptor activity"/>
    <property type="evidence" value="ECO:0007669"/>
    <property type="project" value="InterPro"/>
</dbReference>
<keyword evidence="3 5" id="KW-1133">Transmembrane helix</keyword>
<keyword evidence="4 5" id="KW-0472">Membrane</keyword>
<reference evidence="7 8" key="2">
    <citation type="submission" date="2018-11" db="EMBL/GenBank/DDBJ databases">
        <authorList>
            <consortium name="Pathogen Informatics"/>
        </authorList>
    </citation>
    <scope>NUCLEOTIDE SEQUENCE [LARGE SCALE GENOMIC DNA]</scope>
</reference>
<dbReference type="Gene3D" id="1.20.1070.10">
    <property type="entry name" value="Rhodopsin 7-helix transmembrane proteins"/>
    <property type="match status" value="1"/>
</dbReference>
<evidence type="ECO:0000256" key="4">
    <source>
        <dbReference type="ARBA" id="ARBA00023136"/>
    </source>
</evidence>
<feature type="transmembrane region" description="Helical" evidence="5">
    <location>
        <begin position="106"/>
        <end position="135"/>
    </location>
</feature>
<dbReference type="EMBL" id="UZAE01012694">
    <property type="protein sequence ID" value="VDO06255.1"/>
    <property type="molecule type" value="Genomic_DNA"/>
</dbReference>
<feature type="transmembrane region" description="Helical" evidence="5">
    <location>
        <begin position="327"/>
        <end position="348"/>
    </location>
</feature>
<protein>
    <submittedName>
        <fullName evidence="9">G_PROTEIN_RECEP_F1_2 domain-containing protein</fullName>
    </submittedName>
</protein>
<dbReference type="InterPro" id="IPR017452">
    <property type="entry name" value="GPCR_Rhodpsn_7TM"/>
</dbReference>
<dbReference type="Pfam" id="PF10324">
    <property type="entry name" value="7TM_GPCR_Srw"/>
    <property type="match status" value="2"/>
</dbReference>
<feature type="transmembrane region" description="Helical" evidence="5">
    <location>
        <begin position="288"/>
        <end position="315"/>
    </location>
</feature>
<dbReference type="InterPro" id="IPR000276">
    <property type="entry name" value="GPCR_Rhodpsn"/>
</dbReference>
<accession>A0A0R3TQ48</accession>
<evidence type="ECO:0000256" key="3">
    <source>
        <dbReference type="ARBA" id="ARBA00022989"/>
    </source>
</evidence>
<dbReference type="InterPro" id="IPR019427">
    <property type="entry name" value="7TM_GPCR_serpentine_rcpt_Srw"/>
</dbReference>
<gene>
    <name evidence="7" type="ORF">HNAJ_LOCUS9642</name>
</gene>
<dbReference type="WBParaSite" id="HNAJ_0000964701-mRNA-1">
    <property type="protein sequence ID" value="HNAJ_0000964701-mRNA-1"/>
    <property type="gene ID" value="HNAJ_0000964701"/>
</dbReference>
<dbReference type="SUPFAM" id="SSF81321">
    <property type="entry name" value="Family A G protein-coupled receptor-like"/>
    <property type="match status" value="1"/>
</dbReference>
<feature type="domain" description="G-protein coupled receptors family 1 profile" evidence="6">
    <location>
        <begin position="48"/>
        <end position="346"/>
    </location>
</feature>
<dbReference type="Proteomes" id="UP000278807">
    <property type="component" value="Unassembled WGS sequence"/>
</dbReference>
<feature type="transmembrane region" description="Helical" evidence="5">
    <location>
        <begin position="67"/>
        <end position="86"/>
    </location>
</feature>
<dbReference type="OrthoDB" id="5864054at2759"/>
<dbReference type="AlphaFoldDB" id="A0A0R3TQ48"/>
<sequence>MSNETINFPPDPDLSDCTDYPGLHTFDQHYKTIHAYLSLSICLLGIFTNALNAVVLTYSRMRSPTNLLLTSIAIADSITMLGYGGRDIYLHFVTSPDPKTAPHGQAGIYFLLFTNFTTIAAHIASTIMTVMLAIFRSWVLYRPQCQVLYKHIKVTIIIASMLSAAMFILCISTERVGKIDSSTLQSDGTEDYFWFGVGEGLDNLERANFIIYGCFSKLASSILITFFTALILIAMEKARIRYMKLKHRPQSARKDRKNDKLDDDAYENNDQQYVAQKKRESRGNHRTTVMLVAVVVSFVITEAPQGVLITMTAIADECFTYKVYAPIGDLIDILVLLNASTNFILYCAMSAQFRKSFQELIMEDLIYRICRRGKKGGDDNLREIRKVEQPVETILVNNI</sequence>
<evidence type="ECO:0000313" key="7">
    <source>
        <dbReference type="EMBL" id="VDO06255.1"/>
    </source>
</evidence>
<dbReference type="PANTHER" id="PTHR46273">
    <property type="entry name" value="MYOSUPPRESSIN RECEPTOR 1, ISOFORM B-RELATED"/>
    <property type="match status" value="1"/>
</dbReference>
<dbReference type="GO" id="GO:0005886">
    <property type="term" value="C:plasma membrane"/>
    <property type="evidence" value="ECO:0007669"/>
    <property type="project" value="TreeGrafter"/>
</dbReference>
<comment type="subcellular location">
    <subcellularLocation>
        <location evidence="1">Membrane</location>
    </subcellularLocation>
</comment>
<keyword evidence="2 5" id="KW-0812">Transmembrane</keyword>
<dbReference type="CDD" id="cd14978">
    <property type="entry name" value="7tmA_FMRFamide_R-like"/>
    <property type="match status" value="1"/>
</dbReference>
<name>A0A0R3TQ48_RODNA</name>
<evidence type="ECO:0000256" key="5">
    <source>
        <dbReference type="SAM" id="Phobius"/>
    </source>
</evidence>
<evidence type="ECO:0000313" key="8">
    <source>
        <dbReference type="Proteomes" id="UP000278807"/>
    </source>
</evidence>
<feature type="transmembrane region" description="Helical" evidence="5">
    <location>
        <begin position="33"/>
        <end position="55"/>
    </location>
</feature>
<proteinExistence type="predicted"/>
<feature type="transmembrane region" description="Helical" evidence="5">
    <location>
        <begin position="147"/>
        <end position="169"/>
    </location>
</feature>
<dbReference type="SMART" id="SM01381">
    <property type="entry name" value="7TM_GPCR_Srsx"/>
    <property type="match status" value="1"/>
</dbReference>